<dbReference type="EMBL" id="CP017157">
    <property type="protein sequence ID" value="AOP47895.1"/>
    <property type="molecule type" value="Genomic_DNA"/>
</dbReference>
<accession>A0A1D7VMB2</accession>
<dbReference type="AlphaFoldDB" id="A0A1D7VMB2"/>
<proteinExistence type="predicted"/>
<keyword evidence="3" id="KW-1185">Reference proteome</keyword>
<sequence length="132" mass="13660">MNDSEATARIGDGADQVQVEITDCPAEDAHTVFGALNALFSSDRATEDVPQSSAGPGPTVWTMTVDVSAAPAAARPGRLTEPVTVTLQGGPWAADRLHAGLASVFTVQDAGSASGDQEQERQLRLSTRQIAA</sequence>
<protein>
    <submittedName>
        <fullName evidence="2">Uncharacterized protein</fullName>
    </submittedName>
</protein>
<dbReference type="OrthoDB" id="4325844at2"/>
<dbReference type="RefSeq" id="WP_069570037.1">
    <property type="nucleotide sequence ID" value="NZ_CP017157.1"/>
</dbReference>
<reference evidence="2 3" key="1">
    <citation type="submission" date="2016-09" db="EMBL/GenBank/DDBJ databases">
        <title>Complete genome sequencing of Streptomyces lydicus 103 and metabolic pathways analysis of antibiotic biosynthesis.</title>
        <authorList>
            <person name="Jia N."/>
            <person name="Ding M.-Z."/>
            <person name="Gao F."/>
            <person name="Yuan Y.-J."/>
        </authorList>
    </citation>
    <scope>NUCLEOTIDE SEQUENCE [LARGE SCALE GENOMIC DNA]</scope>
    <source>
        <strain evidence="2 3">103</strain>
    </source>
</reference>
<feature type="region of interest" description="Disordered" evidence="1">
    <location>
        <begin position="110"/>
        <end position="132"/>
    </location>
</feature>
<evidence type="ECO:0000313" key="3">
    <source>
        <dbReference type="Proteomes" id="UP000094094"/>
    </source>
</evidence>
<evidence type="ECO:0000313" key="2">
    <source>
        <dbReference type="EMBL" id="AOP47895.1"/>
    </source>
</evidence>
<evidence type="ECO:0000256" key="1">
    <source>
        <dbReference type="SAM" id="MobiDB-lite"/>
    </source>
</evidence>
<gene>
    <name evidence="2" type="ORF">SL103_18090</name>
</gene>
<name>A0A1D7VMB2_9ACTN</name>
<dbReference type="KEGG" id="slc:SL103_18090"/>
<organism evidence="2 3">
    <name type="scientific">Streptomyces lydicus</name>
    <dbReference type="NCBI Taxonomy" id="47763"/>
    <lineage>
        <taxon>Bacteria</taxon>
        <taxon>Bacillati</taxon>
        <taxon>Actinomycetota</taxon>
        <taxon>Actinomycetes</taxon>
        <taxon>Kitasatosporales</taxon>
        <taxon>Streptomycetaceae</taxon>
        <taxon>Streptomyces</taxon>
    </lineage>
</organism>
<dbReference type="Proteomes" id="UP000094094">
    <property type="component" value="Chromosome"/>
</dbReference>